<dbReference type="GO" id="GO:0015937">
    <property type="term" value="P:coenzyme A biosynthetic process"/>
    <property type="evidence" value="ECO:0007669"/>
    <property type="project" value="UniProtKB-UniRule"/>
</dbReference>
<feature type="binding site" evidence="3">
    <location>
        <position position="474"/>
    </location>
    <ligand>
        <name>CTP</name>
        <dbReference type="ChEBI" id="CHEBI:37563"/>
    </ligand>
</feature>
<feature type="binding site" evidence="3">
    <location>
        <begin position="437"/>
        <end position="440"/>
    </location>
    <ligand>
        <name>CTP</name>
        <dbReference type="ChEBI" id="CHEBI:37563"/>
    </ligand>
</feature>
<dbReference type="HAMAP" id="MF_02225">
    <property type="entry name" value="CoaBC"/>
    <property type="match status" value="1"/>
</dbReference>
<dbReference type="Proteomes" id="UP000460290">
    <property type="component" value="Unassembled WGS sequence"/>
</dbReference>
<evidence type="ECO:0000256" key="3">
    <source>
        <dbReference type="HAMAP-Rule" id="MF_02225"/>
    </source>
</evidence>
<comment type="similarity">
    <text evidence="3">In the C-terminal section; belongs to the PPC synthetase family.</text>
</comment>
<feature type="region of interest" description="Phosphopantothenate--cysteine ligase" evidence="3">
    <location>
        <begin position="323"/>
        <end position="538"/>
    </location>
</feature>
<feature type="active site" description="Proton donor" evidence="3">
    <location>
        <position position="159"/>
    </location>
</feature>
<dbReference type="InterPro" id="IPR036551">
    <property type="entry name" value="Flavin_trans-like"/>
</dbReference>
<name>A0A844Z5E6_9SPHN</name>
<dbReference type="EMBL" id="WTYZ01000001">
    <property type="protein sequence ID" value="MXO82486.1"/>
    <property type="molecule type" value="Genomic_DNA"/>
</dbReference>
<evidence type="ECO:0000313" key="7">
    <source>
        <dbReference type="EMBL" id="MXO82486.1"/>
    </source>
</evidence>
<gene>
    <name evidence="3" type="primary">coaBC</name>
    <name evidence="7" type="ORF">GRI35_03735</name>
</gene>
<keyword evidence="1 3" id="KW-0210">Decarboxylase</keyword>
<comment type="caution">
    <text evidence="7">The sequence shown here is derived from an EMBL/GenBank/DDBJ whole genome shotgun (WGS) entry which is preliminary data.</text>
</comment>
<dbReference type="GO" id="GO:0004632">
    <property type="term" value="F:phosphopantothenate--cysteine ligase activity"/>
    <property type="evidence" value="ECO:0007669"/>
    <property type="project" value="UniProtKB-UniRule"/>
</dbReference>
<dbReference type="Pfam" id="PF02441">
    <property type="entry name" value="Flavoprotein"/>
    <property type="match status" value="1"/>
</dbReference>
<dbReference type="GO" id="GO:0071513">
    <property type="term" value="C:phosphopantothenoylcysteine decarboxylase complex"/>
    <property type="evidence" value="ECO:0007669"/>
    <property type="project" value="TreeGrafter"/>
</dbReference>
<organism evidence="7 8">
    <name type="scientific">Pontixanthobacter aestiaquae</name>
    <dbReference type="NCBI Taxonomy" id="1509367"/>
    <lineage>
        <taxon>Bacteria</taxon>
        <taxon>Pseudomonadati</taxon>
        <taxon>Pseudomonadota</taxon>
        <taxon>Alphaproteobacteria</taxon>
        <taxon>Sphingomonadales</taxon>
        <taxon>Erythrobacteraceae</taxon>
        <taxon>Pontixanthobacter</taxon>
    </lineage>
</organism>
<feature type="domain" description="DNA/pantothenate metabolism flavoprotein C-terminal" evidence="6">
    <location>
        <begin position="318"/>
        <end position="529"/>
    </location>
</feature>
<dbReference type="SUPFAM" id="SSF52507">
    <property type="entry name" value="Homo-oligomeric flavin-containing Cys decarboxylases, HFCD"/>
    <property type="match status" value="1"/>
</dbReference>
<dbReference type="InterPro" id="IPR003382">
    <property type="entry name" value="Flavoprotein"/>
</dbReference>
<dbReference type="Pfam" id="PF04127">
    <property type="entry name" value="DFP"/>
    <property type="match status" value="1"/>
</dbReference>
<feature type="domain" description="Flavoprotein" evidence="5">
    <location>
        <begin position="8"/>
        <end position="179"/>
    </location>
</feature>
<comment type="cofactor">
    <cofactor evidence="3">
        <name>Mg(2+)</name>
        <dbReference type="ChEBI" id="CHEBI:18420"/>
    </cofactor>
</comment>
<keyword evidence="3" id="KW-0436">Ligase</keyword>
<sequence>MSAGTVRKVLLVVGGGIAAYKSCELVRLIRKGGVEVTCVITKGGQQFVTPMSLAALSENPVYTTLWDLKNEAEMGHIQLSREADLVVVCPATADLMAKMATGIADDLATTLILATDKPVMAVPAMNVRMWEHDATQRNVAWLKQAGVHVVDPDVGAMACGEFGPGRLPDPEMIWLEIADLLGVDPGDVGAQEIGKFVEQAEPEPEPEPRGGLGGLLSSLIPRSTPKRTEDEIEAQWSEEQIQEEPGEVDDSAGPVLATKGRASSAPPTDPEATNHTVKTGAGEAAPEPLEGDEQPVAVGDDPLAGQPDFDENPEHRPLYGKHVLITAGPTREPIDPVRYIANRSSGKQGFAIAGAAAAAGARVTLVAGPVWLDTPPGVDRIDVESARDMADAVKKALPADAAIMVAAVSDWRSKDTSEEKIKKRGSAPPALMLTENPDILANTAAGGKRPGLLIGFAAETEDVIENAKAKRKRKGVDWIVANDVSWSDGKSVMGGADNRVHIVTANRVESLEEMPKADVARALIERVAEALEKEDDDD</sequence>
<dbReference type="InterPro" id="IPR005252">
    <property type="entry name" value="CoaBC"/>
</dbReference>
<dbReference type="RefSeq" id="WP_160612931.1">
    <property type="nucleotide sequence ID" value="NZ_JAUFQM010000001.1"/>
</dbReference>
<feature type="compositionally biased region" description="Acidic residues" evidence="4">
    <location>
        <begin position="240"/>
        <end position="250"/>
    </location>
</feature>
<feature type="region of interest" description="Phosphopantothenoylcysteine decarboxylase" evidence="3">
    <location>
        <begin position="1"/>
        <end position="322"/>
    </location>
</feature>
<comment type="similarity">
    <text evidence="3">In the N-terminal section; belongs to the HFCD (homo-oligomeric flavin containing Cys decarboxylase) superfamily.</text>
</comment>
<comment type="caution">
    <text evidence="3">Lacks conserved residue(s) required for the propagation of feature annotation.</text>
</comment>
<dbReference type="AlphaFoldDB" id="A0A844Z5E6"/>
<comment type="catalytic activity">
    <reaction evidence="3">
        <text>N-[(R)-4-phosphopantothenoyl]-L-cysteine + H(+) = (R)-4'-phosphopantetheine + CO2</text>
        <dbReference type="Rhea" id="RHEA:16793"/>
        <dbReference type="ChEBI" id="CHEBI:15378"/>
        <dbReference type="ChEBI" id="CHEBI:16526"/>
        <dbReference type="ChEBI" id="CHEBI:59458"/>
        <dbReference type="ChEBI" id="CHEBI:61723"/>
        <dbReference type="EC" id="4.1.1.36"/>
    </reaction>
</comment>
<dbReference type="InterPro" id="IPR007085">
    <property type="entry name" value="DNA/pantothenate-metab_flavo_C"/>
</dbReference>
<keyword evidence="8" id="KW-1185">Reference proteome</keyword>
<keyword evidence="3" id="KW-0460">Magnesium</keyword>
<comment type="cofactor">
    <cofactor evidence="3">
        <name>FMN</name>
        <dbReference type="ChEBI" id="CHEBI:58210"/>
    </cofactor>
    <text evidence="3">Binds 1 FMN per subunit.</text>
</comment>
<dbReference type="EC" id="6.3.2.5" evidence="3"/>
<dbReference type="OrthoDB" id="9802554at2"/>
<dbReference type="Gene3D" id="3.40.50.1950">
    <property type="entry name" value="Flavin prenyltransferase-like"/>
    <property type="match status" value="1"/>
</dbReference>
<reference evidence="7 8" key="1">
    <citation type="submission" date="2019-12" db="EMBL/GenBank/DDBJ databases">
        <title>Genomic-based taxomic classification of the family Erythrobacteraceae.</title>
        <authorList>
            <person name="Xu L."/>
        </authorList>
    </citation>
    <scope>NUCLEOTIDE SEQUENCE [LARGE SCALE GENOMIC DNA]</scope>
    <source>
        <strain evidence="7 8">KCTC 42006</strain>
    </source>
</reference>
<keyword evidence="2 3" id="KW-0456">Lyase</keyword>
<dbReference type="PANTHER" id="PTHR14359:SF6">
    <property type="entry name" value="PHOSPHOPANTOTHENOYLCYSTEINE DECARBOXYLASE"/>
    <property type="match status" value="1"/>
</dbReference>
<dbReference type="GO" id="GO:0010181">
    <property type="term" value="F:FMN binding"/>
    <property type="evidence" value="ECO:0007669"/>
    <property type="project" value="UniProtKB-UniRule"/>
</dbReference>
<evidence type="ECO:0000256" key="4">
    <source>
        <dbReference type="SAM" id="MobiDB-lite"/>
    </source>
</evidence>
<feature type="binding site" evidence="3">
    <location>
        <position position="420"/>
    </location>
    <ligand>
        <name>CTP</name>
        <dbReference type="ChEBI" id="CHEBI:37563"/>
    </ligand>
</feature>
<comment type="function">
    <text evidence="3">Catalyzes two sequential steps in the biosynthesis of coenzyme A. In the first step cysteine is conjugated to 4'-phosphopantothenate to form 4-phosphopantothenoylcysteine. In the second step the latter compound is decarboxylated to form 4'-phosphopantotheine.</text>
</comment>
<dbReference type="EC" id="4.1.1.36" evidence="3"/>
<evidence type="ECO:0000256" key="2">
    <source>
        <dbReference type="ARBA" id="ARBA00023239"/>
    </source>
</evidence>
<evidence type="ECO:0000259" key="5">
    <source>
        <dbReference type="Pfam" id="PF02441"/>
    </source>
</evidence>
<dbReference type="SUPFAM" id="SSF102645">
    <property type="entry name" value="CoaB-like"/>
    <property type="match status" value="1"/>
</dbReference>
<proteinExistence type="inferred from homology"/>
<comment type="pathway">
    <text evidence="3">Cofactor biosynthesis; coenzyme A biosynthesis; CoA from (R)-pantothenate: step 3/5.</text>
</comment>
<comment type="catalytic activity">
    <reaction evidence="3">
        <text>(R)-4'-phosphopantothenate + L-cysteine + CTP = N-[(R)-4-phosphopantothenoyl]-L-cysteine + CMP + diphosphate + H(+)</text>
        <dbReference type="Rhea" id="RHEA:19397"/>
        <dbReference type="ChEBI" id="CHEBI:10986"/>
        <dbReference type="ChEBI" id="CHEBI:15378"/>
        <dbReference type="ChEBI" id="CHEBI:33019"/>
        <dbReference type="ChEBI" id="CHEBI:35235"/>
        <dbReference type="ChEBI" id="CHEBI:37563"/>
        <dbReference type="ChEBI" id="CHEBI:59458"/>
        <dbReference type="ChEBI" id="CHEBI:60377"/>
        <dbReference type="EC" id="6.3.2.5"/>
    </reaction>
</comment>
<feature type="binding site" evidence="3">
    <location>
        <position position="410"/>
    </location>
    <ligand>
        <name>CTP</name>
        <dbReference type="ChEBI" id="CHEBI:37563"/>
    </ligand>
</feature>
<keyword evidence="3" id="KW-0479">Metal-binding</keyword>
<keyword evidence="3" id="KW-0288">FMN</keyword>
<dbReference type="InterPro" id="IPR035929">
    <property type="entry name" value="CoaB-like_sf"/>
</dbReference>
<feature type="binding site" evidence="3">
    <location>
        <position position="470"/>
    </location>
    <ligand>
        <name>CTP</name>
        <dbReference type="ChEBI" id="CHEBI:37563"/>
    </ligand>
</feature>
<keyword evidence="3" id="KW-0285">Flavoprotein</keyword>
<dbReference type="PANTHER" id="PTHR14359">
    <property type="entry name" value="HOMO-OLIGOMERIC FLAVIN CONTAINING CYS DECARBOXYLASE FAMILY"/>
    <property type="match status" value="1"/>
</dbReference>
<dbReference type="UniPathway" id="UPA00241">
    <property type="reaction ID" value="UER00353"/>
</dbReference>
<keyword evidence="3" id="KW-0511">Multifunctional enzyme</keyword>
<dbReference type="GO" id="GO:0046872">
    <property type="term" value="F:metal ion binding"/>
    <property type="evidence" value="ECO:0007669"/>
    <property type="project" value="UniProtKB-KW"/>
</dbReference>
<dbReference type="Gene3D" id="3.40.50.10300">
    <property type="entry name" value="CoaB-like"/>
    <property type="match status" value="1"/>
</dbReference>
<comment type="pathway">
    <text evidence="3">Cofactor biosynthesis; coenzyme A biosynthesis; CoA from (R)-pantothenate: step 2/5.</text>
</comment>
<feature type="region of interest" description="Disordered" evidence="4">
    <location>
        <begin position="198"/>
        <end position="316"/>
    </location>
</feature>
<evidence type="ECO:0000259" key="6">
    <source>
        <dbReference type="Pfam" id="PF04127"/>
    </source>
</evidence>
<protein>
    <recommendedName>
        <fullName evidence="3">Coenzyme A biosynthesis bifunctional protein CoaBC</fullName>
    </recommendedName>
    <alternativeName>
        <fullName evidence="3">DNA/pantothenate metabolism flavoprotein</fullName>
    </alternativeName>
    <alternativeName>
        <fullName evidence="3">Phosphopantothenoylcysteine synthetase/decarboxylase</fullName>
        <shortName evidence="3">PPCS-PPCDC</shortName>
    </alternativeName>
    <domain>
        <recommendedName>
            <fullName evidence="3">Phosphopantothenoylcysteine decarboxylase</fullName>
            <shortName evidence="3">PPC decarboxylase</shortName>
            <shortName evidence="3">PPC-DC</shortName>
            <ecNumber evidence="3">4.1.1.36</ecNumber>
        </recommendedName>
        <alternativeName>
            <fullName evidence="3">CoaC</fullName>
        </alternativeName>
    </domain>
    <domain>
        <recommendedName>
            <fullName evidence="3">Phosphopantothenate--cysteine ligase</fullName>
            <ecNumber evidence="3">6.3.2.5</ecNumber>
        </recommendedName>
        <alternativeName>
            <fullName evidence="3">CoaB</fullName>
        </alternativeName>
        <alternativeName>
            <fullName evidence="3">Phosphopantothenoylcysteine synthetase</fullName>
            <shortName evidence="3">PPC synthetase</shortName>
            <shortName evidence="3">PPC-S</shortName>
        </alternativeName>
    </domain>
</protein>
<evidence type="ECO:0000256" key="1">
    <source>
        <dbReference type="ARBA" id="ARBA00022793"/>
    </source>
</evidence>
<accession>A0A844Z5E6</accession>
<dbReference type="GO" id="GO:0004633">
    <property type="term" value="F:phosphopantothenoylcysteine decarboxylase activity"/>
    <property type="evidence" value="ECO:0007669"/>
    <property type="project" value="UniProtKB-UniRule"/>
</dbReference>
<feature type="binding site" evidence="3">
    <location>
        <position position="456"/>
    </location>
    <ligand>
        <name>CTP</name>
        <dbReference type="ChEBI" id="CHEBI:37563"/>
    </ligand>
</feature>
<evidence type="ECO:0000313" key="8">
    <source>
        <dbReference type="Proteomes" id="UP000460290"/>
    </source>
</evidence>
<dbReference type="GO" id="GO:0015941">
    <property type="term" value="P:pantothenate catabolic process"/>
    <property type="evidence" value="ECO:0007669"/>
    <property type="project" value="InterPro"/>
</dbReference>